<reference evidence="1" key="1">
    <citation type="submission" date="2022-08" db="EMBL/GenBank/DDBJ databases">
        <title>A Global Phylogenomic Analysis of the Shiitake Genus Lentinula.</title>
        <authorList>
            <consortium name="DOE Joint Genome Institute"/>
            <person name="Sierra-Patev S."/>
            <person name="Min B."/>
            <person name="Naranjo-Ortiz M."/>
            <person name="Looney B."/>
            <person name="Konkel Z."/>
            <person name="Slot J.C."/>
            <person name="Sakamoto Y."/>
            <person name="Steenwyk J.L."/>
            <person name="Rokas A."/>
            <person name="Carro J."/>
            <person name="Camarero S."/>
            <person name="Ferreira P."/>
            <person name="Molpeceres G."/>
            <person name="Ruiz-Duenas F.J."/>
            <person name="Serrano A."/>
            <person name="Henrissat B."/>
            <person name="Drula E."/>
            <person name="Hughes K.W."/>
            <person name="Mata J.L."/>
            <person name="Ishikawa N.K."/>
            <person name="Vargas-Isla R."/>
            <person name="Ushijima S."/>
            <person name="Smith C.A."/>
            <person name="Ahrendt S."/>
            <person name="Andreopoulos W."/>
            <person name="He G."/>
            <person name="Labutti K."/>
            <person name="Lipzen A."/>
            <person name="Ng V."/>
            <person name="Riley R."/>
            <person name="Sandor L."/>
            <person name="Barry K."/>
            <person name="Martinez A.T."/>
            <person name="Xiao Y."/>
            <person name="Gibbons J.G."/>
            <person name="Terashima K."/>
            <person name="Grigoriev I.V."/>
            <person name="Hibbett D.S."/>
        </authorList>
    </citation>
    <scope>NUCLEOTIDE SEQUENCE</scope>
    <source>
        <strain evidence="1">RHP3577 ss4</strain>
    </source>
</reference>
<evidence type="ECO:0000313" key="1">
    <source>
        <dbReference type="EMBL" id="KAJ4494395.1"/>
    </source>
</evidence>
<evidence type="ECO:0000313" key="2">
    <source>
        <dbReference type="Proteomes" id="UP001150217"/>
    </source>
</evidence>
<gene>
    <name evidence="1" type="ORF">C8R41DRAFT_866845</name>
</gene>
<dbReference type="EMBL" id="JANVFT010000033">
    <property type="protein sequence ID" value="KAJ4494395.1"/>
    <property type="molecule type" value="Genomic_DNA"/>
</dbReference>
<dbReference type="Proteomes" id="UP001150217">
    <property type="component" value="Unassembled WGS sequence"/>
</dbReference>
<comment type="caution">
    <text evidence="1">The sequence shown here is derived from an EMBL/GenBank/DDBJ whole genome shotgun (WGS) entry which is preliminary data.</text>
</comment>
<name>A0ABQ8VHH3_9AGAR</name>
<sequence length="159" mass="18329">MAKTAEATFEVDKEGDLSQTNWRRKHMLELGKRERRRRGGDVNRRPRKIEQIVLVGPSAGETRVLLATGLRETELREEGAFYAGRSGRRCRGGRDTKERKKENVRWVGGSAIFGPLPGHVTRRLFCDFSRKFDIDNRTEVVHLTGMKLIERYTDNDVDK</sequence>
<proteinExistence type="predicted"/>
<keyword evidence="2" id="KW-1185">Reference proteome</keyword>
<organism evidence="1 2">
    <name type="scientific">Lentinula lateritia</name>
    <dbReference type="NCBI Taxonomy" id="40482"/>
    <lineage>
        <taxon>Eukaryota</taxon>
        <taxon>Fungi</taxon>
        <taxon>Dikarya</taxon>
        <taxon>Basidiomycota</taxon>
        <taxon>Agaricomycotina</taxon>
        <taxon>Agaricomycetes</taxon>
        <taxon>Agaricomycetidae</taxon>
        <taxon>Agaricales</taxon>
        <taxon>Marasmiineae</taxon>
        <taxon>Omphalotaceae</taxon>
        <taxon>Lentinula</taxon>
    </lineage>
</organism>
<accession>A0ABQ8VHH3</accession>
<protein>
    <submittedName>
        <fullName evidence="1">Uncharacterized protein</fullName>
    </submittedName>
</protein>